<dbReference type="OrthoDB" id="9770040at2"/>
<reference evidence="2" key="1">
    <citation type="submission" date="2017-05" db="EMBL/GenBank/DDBJ databases">
        <authorList>
            <person name="Song R."/>
            <person name="Chenine A.L."/>
            <person name="Ruprecht R.M."/>
        </authorList>
    </citation>
    <scope>NUCLEOTIDE SEQUENCE</scope>
    <source>
        <strain evidence="2">Kingella_eburonensis</strain>
    </source>
</reference>
<keyword evidence="1" id="KW-0812">Transmembrane</keyword>
<evidence type="ECO:0000313" key="4">
    <source>
        <dbReference type="Proteomes" id="UP000215450"/>
    </source>
</evidence>
<dbReference type="RefSeq" id="WP_095062548.1">
    <property type="nucleotide sequence ID" value="NZ_FXUV02000021.1"/>
</dbReference>
<evidence type="ECO:0000313" key="2">
    <source>
        <dbReference type="EMBL" id="SMQ12312.1"/>
    </source>
</evidence>
<sequence>MKTLLAYTKPSHPVWAMAFRPLYLLTSAYAVLSILLWGFGYQGTRALPSYFWHSHEMIWGYAGAVVVAFLLTAVATWTGQPPVRGKFLMAIVGAWILARISAFLPTGLLTAFFGTAFYWLAAYGMGESVYRSRNSRNYLAVVALFLIGVSHLSFHIYLHKLDNGALTNGLHAGLMLVAGFIGLIGNRIIPFFTSRRLNTPQIGSPQWAITAALVLPMISALLMMTQTAVALTFYLNLFAGVLGCVQVKRWFDKAILREPMLWTLHAGYAFSSVGLIFMAFGVAAPQTMSLGVHLLSVGGMGLLTVSMMTRTALGHTGRALYPAPKWLPTAFWLMVAAAVLRAFAAVMLYVNTTAYMHSRTCSAILFAASLTIYFVRYFPWLTQPRVDGKAG</sequence>
<feature type="transmembrane region" description="Helical" evidence="1">
    <location>
        <begin position="138"/>
        <end position="158"/>
    </location>
</feature>
<organism evidence="3 4">
    <name type="scientific">Kingella negevensis</name>
    <dbReference type="NCBI Taxonomy" id="1522312"/>
    <lineage>
        <taxon>Bacteria</taxon>
        <taxon>Pseudomonadati</taxon>
        <taxon>Pseudomonadota</taxon>
        <taxon>Betaproteobacteria</taxon>
        <taxon>Neisseriales</taxon>
        <taxon>Neisseriaceae</taxon>
        <taxon>Kingella</taxon>
    </lineage>
</organism>
<evidence type="ECO:0000313" key="3">
    <source>
        <dbReference type="EMBL" id="SNB67513.1"/>
    </source>
</evidence>
<keyword evidence="1" id="KW-1133">Transmembrane helix</keyword>
<accession>A0A238TB72</accession>
<feature type="transmembrane region" description="Helical" evidence="1">
    <location>
        <begin position="259"/>
        <end position="284"/>
    </location>
</feature>
<dbReference type="InterPro" id="IPR010266">
    <property type="entry name" value="NnrS"/>
</dbReference>
<feature type="transmembrane region" description="Helical" evidence="1">
    <location>
        <begin position="21"/>
        <end position="39"/>
    </location>
</feature>
<dbReference type="Pfam" id="PF05940">
    <property type="entry name" value="NnrS"/>
    <property type="match status" value="1"/>
</dbReference>
<dbReference type="EMBL" id="FXUV02000021">
    <property type="protein sequence ID" value="SNB67513.1"/>
    <property type="molecule type" value="Genomic_DNA"/>
</dbReference>
<dbReference type="Proteomes" id="UP000215450">
    <property type="component" value="Unassembled WGS sequence"/>
</dbReference>
<keyword evidence="1" id="KW-0472">Membrane</keyword>
<reference evidence="3 4" key="2">
    <citation type="submission" date="2017-06" db="EMBL/GenBank/DDBJ databases">
        <authorList>
            <person name="Kim H.J."/>
            <person name="Triplett B.A."/>
        </authorList>
    </citation>
    <scope>NUCLEOTIDE SEQUENCE [LARGE SCALE GENOMIC DNA]</scope>
    <source>
        <strain evidence="3">Kingella_eburonensis</strain>
    </source>
</reference>
<dbReference type="STRING" id="1522312.GCA_900177895_00927"/>
<protein>
    <submittedName>
        <fullName evidence="3">NnrS protein</fullName>
    </submittedName>
</protein>
<keyword evidence="4" id="KW-1185">Reference proteome</keyword>
<feature type="transmembrane region" description="Helical" evidence="1">
    <location>
        <begin position="356"/>
        <end position="375"/>
    </location>
</feature>
<name>A0A238TB72_9NEIS</name>
<proteinExistence type="predicted"/>
<dbReference type="EMBL" id="FXUV01000019">
    <property type="protein sequence ID" value="SMQ12312.1"/>
    <property type="molecule type" value="Genomic_DNA"/>
</dbReference>
<feature type="transmembrane region" description="Helical" evidence="1">
    <location>
        <begin position="330"/>
        <end position="350"/>
    </location>
</feature>
<feature type="transmembrane region" description="Helical" evidence="1">
    <location>
        <begin position="290"/>
        <end position="309"/>
    </location>
</feature>
<feature type="transmembrane region" description="Helical" evidence="1">
    <location>
        <begin position="59"/>
        <end position="78"/>
    </location>
</feature>
<dbReference type="AlphaFoldDB" id="A0A238TB72"/>
<evidence type="ECO:0000256" key="1">
    <source>
        <dbReference type="SAM" id="Phobius"/>
    </source>
</evidence>
<feature type="transmembrane region" description="Helical" evidence="1">
    <location>
        <begin position="170"/>
        <end position="192"/>
    </location>
</feature>
<gene>
    <name evidence="3" type="ORF">KEBURONENSIS_00195</name>
</gene>